<dbReference type="EMBL" id="SNYO01000013">
    <property type="protein sequence ID" value="TDQ47270.1"/>
    <property type="molecule type" value="Genomic_DNA"/>
</dbReference>
<organism evidence="2 3">
    <name type="scientific">Actinomycetospora succinea</name>
    <dbReference type="NCBI Taxonomy" id="663603"/>
    <lineage>
        <taxon>Bacteria</taxon>
        <taxon>Bacillati</taxon>
        <taxon>Actinomycetota</taxon>
        <taxon>Actinomycetes</taxon>
        <taxon>Pseudonocardiales</taxon>
        <taxon>Pseudonocardiaceae</taxon>
        <taxon>Actinomycetospora</taxon>
    </lineage>
</organism>
<feature type="transmembrane region" description="Helical" evidence="1">
    <location>
        <begin position="20"/>
        <end position="48"/>
    </location>
</feature>
<dbReference type="AlphaFoldDB" id="A0A4R6UJY3"/>
<comment type="caution">
    <text evidence="2">The sequence shown here is derived from an EMBL/GenBank/DDBJ whole genome shotgun (WGS) entry which is preliminary data.</text>
</comment>
<reference evidence="2 3" key="1">
    <citation type="submission" date="2019-03" db="EMBL/GenBank/DDBJ databases">
        <title>Genomic Encyclopedia of Type Strains, Phase IV (KMG-IV): sequencing the most valuable type-strain genomes for metagenomic binning, comparative biology and taxonomic classification.</title>
        <authorList>
            <person name="Goeker M."/>
        </authorList>
    </citation>
    <scope>NUCLEOTIDE SEQUENCE [LARGE SCALE GENOMIC DNA]</scope>
    <source>
        <strain evidence="2 3">DSM 45775</strain>
    </source>
</reference>
<sequence length="59" mass="6169">MYGEHSMYLTSGVGGGTTGLALAAATGINAMAAVLMAVTVLFTTMLLVRIVRRGARLRR</sequence>
<keyword evidence="1" id="KW-0472">Membrane</keyword>
<keyword evidence="1" id="KW-1133">Transmembrane helix</keyword>
<gene>
    <name evidence="2" type="ORF">EV188_11315</name>
</gene>
<name>A0A4R6UJY3_9PSEU</name>
<evidence type="ECO:0000313" key="3">
    <source>
        <dbReference type="Proteomes" id="UP000295705"/>
    </source>
</evidence>
<protein>
    <submittedName>
        <fullName evidence="2">Uncharacterized protein</fullName>
    </submittedName>
</protein>
<keyword evidence="3" id="KW-1185">Reference proteome</keyword>
<accession>A0A4R6UJY3</accession>
<dbReference type="RefSeq" id="WP_133829715.1">
    <property type="nucleotide sequence ID" value="NZ_BAABHR010000039.1"/>
</dbReference>
<keyword evidence="1" id="KW-0812">Transmembrane</keyword>
<evidence type="ECO:0000256" key="1">
    <source>
        <dbReference type="SAM" id="Phobius"/>
    </source>
</evidence>
<evidence type="ECO:0000313" key="2">
    <source>
        <dbReference type="EMBL" id="TDQ47270.1"/>
    </source>
</evidence>
<proteinExistence type="predicted"/>
<dbReference type="Proteomes" id="UP000295705">
    <property type="component" value="Unassembled WGS sequence"/>
</dbReference>